<dbReference type="Gene3D" id="2.30.180.10">
    <property type="entry name" value="FAS1 domain"/>
    <property type="match status" value="2"/>
</dbReference>
<dbReference type="InterPro" id="IPR050904">
    <property type="entry name" value="Adhesion/Biosynth-related"/>
</dbReference>
<dbReference type="PROSITE" id="PS50213">
    <property type="entry name" value="FAS1"/>
    <property type="match status" value="2"/>
</dbReference>
<feature type="chain" id="PRO_5034079954" evidence="1">
    <location>
        <begin position="24"/>
        <end position="281"/>
    </location>
</feature>
<dbReference type="Pfam" id="PF02469">
    <property type="entry name" value="Fasciclin"/>
    <property type="match status" value="2"/>
</dbReference>
<protein>
    <submittedName>
        <fullName evidence="3">Fasciclin-like arabinogalactan protein</fullName>
    </submittedName>
</protein>
<dbReference type="GO" id="GO:0016236">
    <property type="term" value="P:macroautophagy"/>
    <property type="evidence" value="ECO:0007669"/>
    <property type="project" value="TreeGrafter"/>
</dbReference>
<keyword evidence="1" id="KW-0732">Signal</keyword>
<name>A0A8H8RJ91_9HELO</name>
<dbReference type="InterPro" id="IPR036378">
    <property type="entry name" value="FAS1_dom_sf"/>
</dbReference>
<organism evidence="3 4">
    <name type="scientific">Lachnellula occidentalis</name>
    <dbReference type="NCBI Taxonomy" id="215460"/>
    <lineage>
        <taxon>Eukaryota</taxon>
        <taxon>Fungi</taxon>
        <taxon>Dikarya</taxon>
        <taxon>Ascomycota</taxon>
        <taxon>Pezizomycotina</taxon>
        <taxon>Leotiomycetes</taxon>
        <taxon>Helotiales</taxon>
        <taxon>Lachnaceae</taxon>
        <taxon>Lachnellula</taxon>
    </lineage>
</organism>
<dbReference type="OrthoDB" id="286301at2759"/>
<dbReference type="Proteomes" id="UP000443090">
    <property type="component" value="Unassembled WGS sequence"/>
</dbReference>
<evidence type="ECO:0000259" key="2">
    <source>
        <dbReference type="PROSITE" id="PS50213"/>
    </source>
</evidence>
<feature type="non-terminal residue" evidence="3">
    <location>
        <position position="1"/>
    </location>
</feature>
<feature type="domain" description="FAS1" evidence="2">
    <location>
        <begin position="23"/>
        <end position="169"/>
    </location>
</feature>
<evidence type="ECO:0000313" key="4">
    <source>
        <dbReference type="Proteomes" id="UP000443090"/>
    </source>
</evidence>
<evidence type="ECO:0000313" key="3">
    <source>
        <dbReference type="EMBL" id="TVY35773.1"/>
    </source>
</evidence>
<feature type="domain" description="FAS1" evidence="2">
    <location>
        <begin position="171"/>
        <end position="281"/>
    </location>
</feature>
<sequence>MKPHLQTWLALALVLALVTRASAITLLQVIQSYPDLSLLSTYISNSSSISSLLSSANNFTFLAPSNRAIDSFLTDNPNVLTEGLLEATIQYSLLRGGYPKLSFSDTPLFVASNLVNATYSNVTDGQAVELVLDGGGDPQAVSGNKSVSTAATTDIICTGGIVHITNTVLTLPAPAVSQFTASGLSYFISILSAEGYLNDSNAGYVDTVLSAPDITYFIPNSAAALANATALNAKVSPQEMKALFEYHVVPGVVAYSTALTDGMKLKTAQGEEVGIAVQGGR</sequence>
<dbReference type="GO" id="GO:0000329">
    <property type="term" value="C:fungal-type vacuole membrane"/>
    <property type="evidence" value="ECO:0007669"/>
    <property type="project" value="TreeGrafter"/>
</dbReference>
<comment type="caution">
    <text evidence="3">The sequence shown here is derived from an EMBL/GenBank/DDBJ whole genome shotgun (WGS) entry which is preliminary data.</text>
</comment>
<evidence type="ECO:0000256" key="1">
    <source>
        <dbReference type="SAM" id="SignalP"/>
    </source>
</evidence>
<dbReference type="InterPro" id="IPR000782">
    <property type="entry name" value="FAS1_domain"/>
</dbReference>
<dbReference type="PANTHER" id="PTHR10900">
    <property type="entry name" value="PERIOSTIN-RELATED"/>
    <property type="match status" value="1"/>
</dbReference>
<keyword evidence="4" id="KW-1185">Reference proteome</keyword>
<proteinExistence type="predicted"/>
<reference evidence="3 4" key="1">
    <citation type="submission" date="2018-05" db="EMBL/GenBank/DDBJ databases">
        <title>Genome sequencing and assembly of the regulated plant pathogen Lachnellula willkommii and related sister species for the development of diagnostic species identification markers.</title>
        <authorList>
            <person name="Giroux E."/>
            <person name="Bilodeau G."/>
        </authorList>
    </citation>
    <scope>NUCLEOTIDE SEQUENCE [LARGE SCALE GENOMIC DNA]</scope>
    <source>
        <strain evidence="3 4">CBS 160.35</strain>
    </source>
</reference>
<dbReference type="PANTHER" id="PTHR10900:SF77">
    <property type="entry name" value="FI19380P1"/>
    <property type="match status" value="1"/>
</dbReference>
<dbReference type="EMBL" id="QGMI01000928">
    <property type="protein sequence ID" value="TVY35773.1"/>
    <property type="molecule type" value="Genomic_DNA"/>
</dbReference>
<gene>
    <name evidence="3" type="ORF">LOCC1_G007811</name>
</gene>
<dbReference type="AlphaFoldDB" id="A0A8H8RJ91"/>
<feature type="signal peptide" evidence="1">
    <location>
        <begin position="1"/>
        <end position="23"/>
    </location>
</feature>
<dbReference type="SUPFAM" id="SSF82153">
    <property type="entry name" value="FAS1 domain"/>
    <property type="match status" value="2"/>
</dbReference>
<accession>A0A8H8RJ91</accession>